<accession>A0A2K9NVW5</accession>
<dbReference type="RefSeq" id="WP_102244931.1">
    <property type="nucleotide sequence ID" value="NZ_CP025704.1"/>
</dbReference>
<dbReference type="Proteomes" id="UP000235584">
    <property type="component" value="Chromosome"/>
</dbReference>
<dbReference type="InterPro" id="IPR052162">
    <property type="entry name" value="Sensor_kinase/Photoreceptor"/>
</dbReference>
<evidence type="ECO:0000256" key="7">
    <source>
        <dbReference type="ARBA" id="ARBA00022692"/>
    </source>
</evidence>
<sequence>MDSERIQSGVTSTFLQNYFVKLVAFVALYLIFARVGVSLATINEVTSPVWPATGVAMSVLFLFGLRFWPFVFIGAFIINSLSSLSFISILSIATGNTLEALVGAVVLFFFSQKKYQTETHSRTLAIVLASIIGASISSMVGTLTLVLSGASPGEMFDQVWLTWWTGDSLGGIVVLPLVFSFVKNSFSLQDEVHEAPGILMSLALIFGGVLLCWLLFFQVEGAPYLFFIFPYMLWCAAQAGERGSSLATILISFIGVLAVKFGYGVFLHGTTNTNLINLQVFLASVGISSLMMTDLKRISSLKQPGLVLLFSWIFASLLFLGFFFKNSRDSDDYLKTIVEGVEPLLESKMNNYFFALQSGASLFTASDKVTQEEWSSFLEYNQFQKQLPALRGLGVVFRLPKTEIESFIKKNELRKGQDFEYHAFPGVSPEEASQNALLSEAYLVTYIEPFGGNRLKAGLDLATEEQRRMAAEYARDTGEPAITGRIKLIDDPDGQPAMLAYYPFYGRGEIPKTVAERRERLIGWTYAPVMTDQFFSTVFQQGNLKEISFKVSEDSLGKSTLITATPGYDKLPGSNEIIKKVRFGNHDFVFQFKGTAAFYASRDSFSSRVGAVAAIISLLLGTLIVSLQAMKKRAINFASQTTEELKASEELWKFALEGAGDAVWDWDIDTGKVHFSRRLNSLLGYEEGELDSAEIDWPTTVHPEDLPRVRANLAAHFNGEQSFITECRLLCKNGNYKWVLARGMMIHNKAGDKPHRMVGTISDISSQKDYEYEIQRQRAKAHSIFEGSSDALMLLTMDGRFFDCNSRTLKLFGFEKKAEFLSLHPSDLSPEFQPNGGDSETMANNHMRKAFNDGYSHFEWVHCRKNGKSFPAEVLLTAFSYDGRTVLQACVRDISERKHAEAILSSQREKLVASAKMSSLGEMAGGIAHEINNPLTIIIGKTSLLKRRIEGTDNALSNNFKYNHSIAEELTNIQNTAKRIGSIIRGLRSFSRNAENDQMERIHVPGLIDETLDFSRERFKFHAINLKVNMDEGDSLYINGRAAELLQVLVNLLNNAYDAVEPLKEKWVEINVGHDDGVCKISVTDSGDGIDPEVLDKIMMPFFTTKEVGKGTGLGLSISKGIIENHRGRFYYDTASAHTSFVIELPLT</sequence>
<dbReference type="InterPro" id="IPR036890">
    <property type="entry name" value="HATPase_C_sf"/>
</dbReference>
<dbReference type="InterPro" id="IPR013655">
    <property type="entry name" value="PAS_fold_3"/>
</dbReference>
<evidence type="ECO:0000256" key="6">
    <source>
        <dbReference type="ARBA" id="ARBA00022679"/>
    </source>
</evidence>
<dbReference type="SMART" id="SM00387">
    <property type="entry name" value="HATPase_c"/>
    <property type="match status" value="1"/>
</dbReference>
<evidence type="ECO:0000256" key="2">
    <source>
        <dbReference type="ARBA" id="ARBA00004651"/>
    </source>
</evidence>
<dbReference type="InterPro" id="IPR035965">
    <property type="entry name" value="PAS-like_dom_sf"/>
</dbReference>
<proteinExistence type="predicted"/>
<dbReference type="PROSITE" id="PS50112">
    <property type="entry name" value="PAS"/>
    <property type="match status" value="1"/>
</dbReference>
<dbReference type="EC" id="2.7.13.3" evidence="3"/>
<dbReference type="Gene3D" id="3.30.450.350">
    <property type="entry name" value="CHASE domain"/>
    <property type="match status" value="1"/>
</dbReference>
<evidence type="ECO:0000256" key="5">
    <source>
        <dbReference type="ARBA" id="ARBA00022553"/>
    </source>
</evidence>
<dbReference type="InterPro" id="IPR000014">
    <property type="entry name" value="PAS"/>
</dbReference>
<dbReference type="CDD" id="cd00130">
    <property type="entry name" value="PAS"/>
    <property type="match status" value="2"/>
</dbReference>
<dbReference type="Pfam" id="PF02518">
    <property type="entry name" value="HATPase_c"/>
    <property type="match status" value="1"/>
</dbReference>
<dbReference type="InterPro" id="IPR001610">
    <property type="entry name" value="PAC"/>
</dbReference>
<dbReference type="InterPro" id="IPR006189">
    <property type="entry name" value="CHASE_dom"/>
</dbReference>
<dbReference type="Gene3D" id="3.30.565.10">
    <property type="entry name" value="Histidine kinase-like ATPase, C-terminal domain"/>
    <property type="match status" value="1"/>
</dbReference>
<evidence type="ECO:0000256" key="1">
    <source>
        <dbReference type="ARBA" id="ARBA00000085"/>
    </source>
</evidence>
<dbReference type="Pfam" id="PF03924">
    <property type="entry name" value="CHASE"/>
    <property type="match status" value="1"/>
</dbReference>
<keyword evidence="9" id="KW-1133">Transmembrane helix</keyword>
<dbReference type="InterPro" id="IPR004358">
    <property type="entry name" value="Sig_transdc_His_kin-like_C"/>
</dbReference>
<keyword evidence="8" id="KW-0418">Kinase</keyword>
<dbReference type="Pfam" id="PF08447">
    <property type="entry name" value="PAS_3"/>
    <property type="match status" value="1"/>
</dbReference>
<evidence type="ECO:0000256" key="3">
    <source>
        <dbReference type="ARBA" id="ARBA00012438"/>
    </source>
</evidence>
<dbReference type="Pfam" id="PF00512">
    <property type="entry name" value="HisKA"/>
    <property type="match status" value="1"/>
</dbReference>
<dbReference type="SUPFAM" id="SSF55874">
    <property type="entry name" value="ATPase domain of HSP90 chaperone/DNA topoisomerase II/histidine kinase"/>
    <property type="match status" value="1"/>
</dbReference>
<reference evidence="11 12" key="1">
    <citation type="submission" date="2018-01" db="EMBL/GenBank/DDBJ databases">
        <title>Complete genome sequence of Bacteriovorax stolpii DSM12778.</title>
        <authorList>
            <person name="Tang B."/>
            <person name="Chang J."/>
        </authorList>
    </citation>
    <scope>NUCLEOTIDE SEQUENCE [LARGE SCALE GENOMIC DNA]</scope>
    <source>
        <strain evidence="11 12">DSM 12778</strain>
    </source>
</reference>
<dbReference type="SMART" id="SM00086">
    <property type="entry name" value="PAC"/>
    <property type="match status" value="2"/>
</dbReference>
<comment type="subcellular location">
    <subcellularLocation>
        <location evidence="2">Cell membrane</location>
        <topology evidence="2">Multi-pass membrane protein</topology>
    </subcellularLocation>
</comment>
<dbReference type="InterPro" id="IPR007895">
    <property type="entry name" value="MASE1"/>
</dbReference>
<dbReference type="NCBIfam" id="TIGR00229">
    <property type="entry name" value="sensory_box"/>
    <property type="match status" value="2"/>
</dbReference>
<evidence type="ECO:0000256" key="10">
    <source>
        <dbReference type="ARBA" id="ARBA00023136"/>
    </source>
</evidence>
<dbReference type="KEGG" id="bsto:C0V70_16300"/>
<dbReference type="Gene3D" id="3.30.450.20">
    <property type="entry name" value="PAS domain"/>
    <property type="match status" value="2"/>
</dbReference>
<keyword evidence="5" id="KW-0597">Phosphoprotein</keyword>
<dbReference type="PROSITE" id="PS50113">
    <property type="entry name" value="PAC"/>
    <property type="match status" value="1"/>
</dbReference>
<dbReference type="Gene3D" id="1.10.287.130">
    <property type="match status" value="1"/>
</dbReference>
<evidence type="ECO:0000256" key="4">
    <source>
        <dbReference type="ARBA" id="ARBA00022475"/>
    </source>
</evidence>
<keyword evidence="10" id="KW-0472">Membrane</keyword>
<dbReference type="SMART" id="SM01079">
    <property type="entry name" value="CHASE"/>
    <property type="match status" value="1"/>
</dbReference>
<dbReference type="PROSITE" id="PS50109">
    <property type="entry name" value="HIS_KIN"/>
    <property type="match status" value="1"/>
</dbReference>
<dbReference type="InterPro" id="IPR005467">
    <property type="entry name" value="His_kinase_dom"/>
</dbReference>
<dbReference type="InterPro" id="IPR003661">
    <property type="entry name" value="HisK_dim/P_dom"/>
</dbReference>
<keyword evidence="6" id="KW-0808">Transferase</keyword>
<dbReference type="SUPFAM" id="SSF47384">
    <property type="entry name" value="Homodimeric domain of signal transducing histidine kinase"/>
    <property type="match status" value="1"/>
</dbReference>
<dbReference type="GO" id="GO:0005886">
    <property type="term" value="C:plasma membrane"/>
    <property type="evidence" value="ECO:0007669"/>
    <property type="project" value="UniProtKB-SubCell"/>
</dbReference>
<dbReference type="PRINTS" id="PR00344">
    <property type="entry name" value="BCTRLSENSOR"/>
</dbReference>
<dbReference type="InterPro" id="IPR000700">
    <property type="entry name" value="PAS-assoc_C"/>
</dbReference>
<comment type="catalytic activity">
    <reaction evidence="1">
        <text>ATP + protein L-histidine = ADP + protein N-phospho-L-histidine.</text>
        <dbReference type="EC" id="2.7.13.3"/>
    </reaction>
</comment>
<name>A0A2K9NVW5_BACTC</name>
<dbReference type="Pfam" id="PF13426">
    <property type="entry name" value="PAS_9"/>
    <property type="match status" value="1"/>
</dbReference>
<dbReference type="PANTHER" id="PTHR43304:SF1">
    <property type="entry name" value="PAC DOMAIN-CONTAINING PROTEIN"/>
    <property type="match status" value="1"/>
</dbReference>
<dbReference type="InterPro" id="IPR042240">
    <property type="entry name" value="CHASE_sf"/>
</dbReference>
<dbReference type="PROSITE" id="PS50839">
    <property type="entry name" value="CHASE"/>
    <property type="match status" value="1"/>
</dbReference>
<organism evidence="11 12">
    <name type="scientific">Bacteriovorax stolpii</name>
    <name type="common">Bdellovibrio stolpii</name>
    <dbReference type="NCBI Taxonomy" id="960"/>
    <lineage>
        <taxon>Bacteria</taxon>
        <taxon>Pseudomonadati</taxon>
        <taxon>Bdellovibrionota</taxon>
        <taxon>Bacteriovoracia</taxon>
        <taxon>Bacteriovoracales</taxon>
        <taxon>Bacteriovoracaceae</taxon>
        <taxon>Bacteriovorax</taxon>
    </lineage>
</organism>
<evidence type="ECO:0000256" key="9">
    <source>
        <dbReference type="ARBA" id="ARBA00022989"/>
    </source>
</evidence>
<dbReference type="AlphaFoldDB" id="A0A2K9NVW5"/>
<evidence type="ECO:0000313" key="11">
    <source>
        <dbReference type="EMBL" id="AUN99640.1"/>
    </source>
</evidence>
<dbReference type="SMART" id="SM00388">
    <property type="entry name" value="HisKA"/>
    <property type="match status" value="1"/>
</dbReference>
<dbReference type="EMBL" id="CP025704">
    <property type="protein sequence ID" value="AUN99640.1"/>
    <property type="molecule type" value="Genomic_DNA"/>
</dbReference>
<protein>
    <recommendedName>
        <fullName evidence="3">histidine kinase</fullName>
        <ecNumber evidence="3">2.7.13.3</ecNumber>
    </recommendedName>
</protein>
<dbReference type="CDD" id="cd00082">
    <property type="entry name" value="HisKA"/>
    <property type="match status" value="1"/>
</dbReference>
<dbReference type="SMART" id="SM00091">
    <property type="entry name" value="PAS"/>
    <property type="match status" value="2"/>
</dbReference>
<keyword evidence="7" id="KW-0812">Transmembrane</keyword>
<dbReference type="SUPFAM" id="SSF55785">
    <property type="entry name" value="PYP-like sensor domain (PAS domain)"/>
    <property type="match status" value="2"/>
</dbReference>
<keyword evidence="4" id="KW-1003">Cell membrane</keyword>
<dbReference type="PANTHER" id="PTHR43304">
    <property type="entry name" value="PHYTOCHROME-LIKE PROTEIN CPH1"/>
    <property type="match status" value="1"/>
</dbReference>
<evidence type="ECO:0000256" key="8">
    <source>
        <dbReference type="ARBA" id="ARBA00022777"/>
    </source>
</evidence>
<dbReference type="InterPro" id="IPR036097">
    <property type="entry name" value="HisK_dim/P_sf"/>
</dbReference>
<evidence type="ECO:0000313" key="12">
    <source>
        <dbReference type="Proteomes" id="UP000235584"/>
    </source>
</evidence>
<dbReference type="GO" id="GO:0000155">
    <property type="term" value="F:phosphorelay sensor kinase activity"/>
    <property type="evidence" value="ECO:0007669"/>
    <property type="project" value="InterPro"/>
</dbReference>
<dbReference type="Pfam" id="PF05231">
    <property type="entry name" value="MASE1"/>
    <property type="match status" value="1"/>
</dbReference>
<keyword evidence="12" id="KW-1185">Reference proteome</keyword>
<dbReference type="InterPro" id="IPR003594">
    <property type="entry name" value="HATPase_dom"/>
</dbReference>
<gene>
    <name evidence="11" type="ORF">C0V70_16300</name>
</gene>